<dbReference type="InterPro" id="IPR017871">
    <property type="entry name" value="ABC_transporter-like_CS"/>
</dbReference>
<dbReference type="CDD" id="cd03257">
    <property type="entry name" value="ABC_NikE_OppD_transporters"/>
    <property type="match status" value="1"/>
</dbReference>
<organism evidence="9 10">
    <name type="scientific">Lichenibacterium ramalinae</name>
    <dbReference type="NCBI Taxonomy" id="2316527"/>
    <lineage>
        <taxon>Bacteria</taxon>
        <taxon>Pseudomonadati</taxon>
        <taxon>Pseudomonadota</taxon>
        <taxon>Alphaproteobacteria</taxon>
        <taxon>Hyphomicrobiales</taxon>
        <taxon>Lichenihabitantaceae</taxon>
        <taxon>Lichenibacterium</taxon>
    </lineage>
</organism>
<accession>A0A4V1RIM5</accession>
<evidence type="ECO:0000256" key="5">
    <source>
        <dbReference type="ARBA" id="ARBA00022741"/>
    </source>
</evidence>
<dbReference type="NCBIfam" id="TIGR01727">
    <property type="entry name" value="oligo_HPY"/>
    <property type="match status" value="1"/>
</dbReference>
<keyword evidence="3" id="KW-0813">Transport</keyword>
<comment type="subcellular location">
    <subcellularLocation>
        <location evidence="1">Cell inner membrane</location>
        <topology evidence="1">Peripheral membrane protein</topology>
    </subcellularLocation>
</comment>
<dbReference type="GO" id="GO:0005524">
    <property type="term" value="F:ATP binding"/>
    <property type="evidence" value="ECO:0007669"/>
    <property type="project" value="UniProtKB-KW"/>
</dbReference>
<dbReference type="Proteomes" id="UP000289411">
    <property type="component" value="Unassembled WGS sequence"/>
</dbReference>
<evidence type="ECO:0000256" key="1">
    <source>
        <dbReference type="ARBA" id="ARBA00004417"/>
    </source>
</evidence>
<dbReference type="GO" id="GO:0055085">
    <property type="term" value="P:transmembrane transport"/>
    <property type="evidence" value="ECO:0007669"/>
    <property type="project" value="UniProtKB-ARBA"/>
</dbReference>
<dbReference type="InterPro" id="IPR013563">
    <property type="entry name" value="Oligopep_ABC_C"/>
</dbReference>
<dbReference type="InterPro" id="IPR050388">
    <property type="entry name" value="ABC_Ni/Peptide_Import"/>
</dbReference>
<evidence type="ECO:0000256" key="2">
    <source>
        <dbReference type="ARBA" id="ARBA00005417"/>
    </source>
</evidence>
<keyword evidence="5" id="KW-0547">Nucleotide-binding</keyword>
<dbReference type="OrthoDB" id="9815712at2"/>
<dbReference type="EMBL" id="QYBC01000009">
    <property type="protein sequence ID" value="RYB04652.1"/>
    <property type="molecule type" value="Genomic_DNA"/>
</dbReference>
<comment type="similarity">
    <text evidence="2">Belongs to the ABC transporter superfamily.</text>
</comment>
<dbReference type="GO" id="GO:0016887">
    <property type="term" value="F:ATP hydrolysis activity"/>
    <property type="evidence" value="ECO:0007669"/>
    <property type="project" value="InterPro"/>
</dbReference>
<reference evidence="9 10" key="1">
    <citation type="submission" date="2018-09" db="EMBL/GenBank/DDBJ databases">
        <authorList>
            <person name="Grouzdev D.S."/>
            <person name="Krutkina M.S."/>
        </authorList>
    </citation>
    <scope>NUCLEOTIDE SEQUENCE [LARGE SCALE GENOMIC DNA]</scope>
    <source>
        <strain evidence="9 10">RmlP001</strain>
    </source>
</reference>
<evidence type="ECO:0000256" key="3">
    <source>
        <dbReference type="ARBA" id="ARBA00022448"/>
    </source>
</evidence>
<dbReference type="Pfam" id="PF00005">
    <property type="entry name" value="ABC_tran"/>
    <property type="match status" value="1"/>
</dbReference>
<dbReference type="InterPro" id="IPR003593">
    <property type="entry name" value="AAA+_ATPase"/>
</dbReference>
<dbReference type="SUPFAM" id="SSF52540">
    <property type="entry name" value="P-loop containing nucleoside triphosphate hydrolases"/>
    <property type="match status" value="1"/>
</dbReference>
<dbReference type="PROSITE" id="PS00211">
    <property type="entry name" value="ABC_TRANSPORTER_1"/>
    <property type="match status" value="1"/>
</dbReference>
<gene>
    <name evidence="9" type="ORF">D3272_11935</name>
</gene>
<dbReference type="SMART" id="SM00382">
    <property type="entry name" value="AAA"/>
    <property type="match status" value="1"/>
</dbReference>
<protein>
    <submittedName>
        <fullName evidence="9">ABC transporter ATP-binding protein</fullName>
    </submittedName>
</protein>
<evidence type="ECO:0000256" key="7">
    <source>
        <dbReference type="ARBA" id="ARBA00023136"/>
    </source>
</evidence>
<keyword evidence="10" id="KW-1185">Reference proteome</keyword>
<feature type="domain" description="ABC transporter" evidence="8">
    <location>
        <begin position="14"/>
        <end position="261"/>
    </location>
</feature>
<dbReference type="PROSITE" id="PS50893">
    <property type="entry name" value="ABC_TRANSPORTER_2"/>
    <property type="match status" value="1"/>
</dbReference>
<sequence>MTGVADTRPGALAVRGLRTVFASPAGPLTAVDGVDLDLAPGEILGLVGESGSGKSVTLRSLLRLVRPPGRIAGEVLWGGRDLLGLRPGELRRVRGREIATVFQEPMTALNPVLTVGRQIDESLRAHTGLDARGRRARGVDLLDLVGIPAPATRLADYPHQFSGGMRQRAMIAIALAGEPRLLLADEPTTALDVTIQDQILKLILALRARLGMGVILVTHDLGVVAQSCDRVAVMYAGRIVETGPVAALFAEPRHAYTRGLIGSVPRAGGERRPLLSIDGTPPGLGARPAGCAFHPRCGFATDACRREAPPLAAVAPGREAAGREAPGREAACWHHAAVAAAGIEAPVPEPA</sequence>
<name>A0A4V1RIM5_9HYPH</name>
<dbReference type="AlphaFoldDB" id="A0A4V1RIM5"/>
<dbReference type="FunFam" id="3.40.50.300:FF:000016">
    <property type="entry name" value="Oligopeptide ABC transporter ATP-binding component"/>
    <property type="match status" value="1"/>
</dbReference>
<proteinExistence type="inferred from homology"/>
<dbReference type="GO" id="GO:0005886">
    <property type="term" value="C:plasma membrane"/>
    <property type="evidence" value="ECO:0007669"/>
    <property type="project" value="UniProtKB-SubCell"/>
</dbReference>
<reference evidence="9 10" key="2">
    <citation type="submission" date="2019-02" db="EMBL/GenBank/DDBJ databases">
        <title>'Lichenibacterium ramalinii' gen. nov. sp. nov., 'Lichenibacterium minor' gen. nov. sp. nov.</title>
        <authorList>
            <person name="Pankratov T."/>
        </authorList>
    </citation>
    <scope>NUCLEOTIDE SEQUENCE [LARGE SCALE GENOMIC DNA]</scope>
    <source>
        <strain evidence="9 10">RmlP001</strain>
    </source>
</reference>
<evidence type="ECO:0000313" key="9">
    <source>
        <dbReference type="EMBL" id="RYB04652.1"/>
    </source>
</evidence>
<keyword evidence="4" id="KW-1003">Cell membrane</keyword>
<evidence type="ECO:0000313" key="10">
    <source>
        <dbReference type="Proteomes" id="UP000289411"/>
    </source>
</evidence>
<dbReference type="PANTHER" id="PTHR43297:SF2">
    <property type="entry name" value="DIPEPTIDE TRANSPORT ATP-BINDING PROTEIN DPPD"/>
    <property type="match status" value="1"/>
</dbReference>
<evidence type="ECO:0000259" key="8">
    <source>
        <dbReference type="PROSITE" id="PS50893"/>
    </source>
</evidence>
<evidence type="ECO:0000256" key="6">
    <source>
        <dbReference type="ARBA" id="ARBA00022840"/>
    </source>
</evidence>
<dbReference type="GO" id="GO:0015833">
    <property type="term" value="P:peptide transport"/>
    <property type="evidence" value="ECO:0007669"/>
    <property type="project" value="InterPro"/>
</dbReference>
<dbReference type="Gene3D" id="3.40.50.300">
    <property type="entry name" value="P-loop containing nucleotide triphosphate hydrolases"/>
    <property type="match status" value="1"/>
</dbReference>
<dbReference type="InterPro" id="IPR027417">
    <property type="entry name" value="P-loop_NTPase"/>
</dbReference>
<evidence type="ECO:0000256" key="4">
    <source>
        <dbReference type="ARBA" id="ARBA00022475"/>
    </source>
</evidence>
<dbReference type="InterPro" id="IPR003439">
    <property type="entry name" value="ABC_transporter-like_ATP-bd"/>
</dbReference>
<comment type="caution">
    <text evidence="9">The sequence shown here is derived from an EMBL/GenBank/DDBJ whole genome shotgun (WGS) entry which is preliminary data.</text>
</comment>
<keyword evidence="7" id="KW-0472">Membrane</keyword>
<dbReference type="RefSeq" id="WP_129219411.1">
    <property type="nucleotide sequence ID" value="NZ_QYBC01000009.1"/>
</dbReference>
<dbReference type="Pfam" id="PF08352">
    <property type="entry name" value="oligo_HPY"/>
    <property type="match status" value="1"/>
</dbReference>
<keyword evidence="6 9" id="KW-0067">ATP-binding</keyword>
<dbReference type="PANTHER" id="PTHR43297">
    <property type="entry name" value="OLIGOPEPTIDE TRANSPORT ATP-BINDING PROTEIN APPD"/>
    <property type="match status" value="1"/>
</dbReference>